<protein>
    <submittedName>
        <fullName evidence="1">Uncharacterized protein</fullName>
    </submittedName>
</protein>
<accession>A0AAN6SL78</accession>
<reference evidence="2" key="1">
    <citation type="journal article" date="2023" name="Mol. Phylogenet. Evol.">
        <title>Genome-scale phylogeny and comparative genomics of the fungal order Sordariales.</title>
        <authorList>
            <person name="Hensen N."/>
            <person name="Bonometti L."/>
            <person name="Westerberg I."/>
            <person name="Brannstrom I.O."/>
            <person name="Guillou S."/>
            <person name="Cros-Aarteil S."/>
            <person name="Calhoun S."/>
            <person name="Haridas S."/>
            <person name="Kuo A."/>
            <person name="Mondo S."/>
            <person name="Pangilinan J."/>
            <person name="Riley R."/>
            <person name="LaButti K."/>
            <person name="Andreopoulos B."/>
            <person name="Lipzen A."/>
            <person name="Chen C."/>
            <person name="Yan M."/>
            <person name="Daum C."/>
            <person name="Ng V."/>
            <person name="Clum A."/>
            <person name="Steindorff A."/>
            <person name="Ohm R.A."/>
            <person name="Martin F."/>
            <person name="Silar P."/>
            <person name="Natvig D.O."/>
            <person name="Lalanne C."/>
            <person name="Gautier V."/>
            <person name="Ament-Velasquez S.L."/>
            <person name="Kruys A."/>
            <person name="Hutchinson M.I."/>
            <person name="Powell A.J."/>
            <person name="Barry K."/>
            <person name="Miller A.N."/>
            <person name="Grigoriev I.V."/>
            <person name="Debuchy R."/>
            <person name="Gladieux P."/>
            <person name="Hiltunen Thoren M."/>
            <person name="Johannesson H."/>
        </authorList>
    </citation>
    <scope>NUCLEOTIDE SEQUENCE [LARGE SCALE GENOMIC DNA]</scope>
    <source>
        <strain evidence="2">CBS 284.82</strain>
    </source>
</reference>
<proteinExistence type="predicted"/>
<name>A0AAN6SL78_9PEZI</name>
<organism evidence="1 2">
    <name type="scientific">Parachaetomium inaequale</name>
    <dbReference type="NCBI Taxonomy" id="2588326"/>
    <lineage>
        <taxon>Eukaryota</taxon>
        <taxon>Fungi</taxon>
        <taxon>Dikarya</taxon>
        <taxon>Ascomycota</taxon>
        <taxon>Pezizomycotina</taxon>
        <taxon>Sordariomycetes</taxon>
        <taxon>Sordariomycetidae</taxon>
        <taxon>Sordariales</taxon>
        <taxon>Chaetomiaceae</taxon>
        <taxon>Parachaetomium</taxon>
    </lineage>
</organism>
<dbReference type="EMBL" id="MU854998">
    <property type="protein sequence ID" value="KAK4031200.1"/>
    <property type="molecule type" value="Genomic_DNA"/>
</dbReference>
<keyword evidence="2" id="KW-1185">Reference proteome</keyword>
<comment type="caution">
    <text evidence="1">The sequence shown here is derived from an EMBL/GenBank/DDBJ whole genome shotgun (WGS) entry which is preliminary data.</text>
</comment>
<gene>
    <name evidence="1" type="ORF">C8A01DRAFT_21551</name>
</gene>
<evidence type="ECO:0000313" key="1">
    <source>
        <dbReference type="EMBL" id="KAK4031200.1"/>
    </source>
</evidence>
<dbReference type="AlphaFoldDB" id="A0AAN6SL78"/>
<dbReference type="Proteomes" id="UP001303115">
    <property type="component" value="Unassembled WGS sequence"/>
</dbReference>
<sequence>MYVPAVSLTIQSIYPVSSVDHSAERNNRVRLDVIHKKRRTGSVDVLQWSGIQRWIQVVLAELNNPATTNEEMKTTAPKLVGVVATLFEAKVKEGRVEELRGKAAVWGFFEPVKVRKNIKRLRGAVLTILGIGRVMQEGWETEAPTTQVAVPAPPGYIKSDEFGNFPYFETTLHYSVLCFRRWSTGRDRLVLTTKKTLRAP</sequence>
<evidence type="ECO:0000313" key="2">
    <source>
        <dbReference type="Proteomes" id="UP001303115"/>
    </source>
</evidence>